<dbReference type="InterPro" id="IPR004089">
    <property type="entry name" value="MCPsignal_dom"/>
</dbReference>
<evidence type="ECO:0000259" key="2">
    <source>
        <dbReference type="PROSITE" id="PS50111"/>
    </source>
</evidence>
<evidence type="ECO:0000256" key="1">
    <source>
        <dbReference type="PROSITE-ProRule" id="PRU00284"/>
    </source>
</evidence>
<proteinExistence type="predicted"/>
<gene>
    <name evidence="3" type="ORF">SAMN04244559_00996</name>
</gene>
<protein>
    <submittedName>
        <fullName evidence="3">Methyl-accepting chemotaxis protein</fullName>
    </submittedName>
</protein>
<dbReference type="GO" id="GO:0007165">
    <property type="term" value="P:signal transduction"/>
    <property type="evidence" value="ECO:0007669"/>
    <property type="project" value="UniProtKB-KW"/>
</dbReference>
<name>A0A1H6H602_MAGFU</name>
<dbReference type="GO" id="GO:0016020">
    <property type="term" value="C:membrane"/>
    <property type="evidence" value="ECO:0007669"/>
    <property type="project" value="InterPro"/>
</dbReference>
<dbReference type="RefSeq" id="WP_074766145.1">
    <property type="nucleotide sequence ID" value="NZ_FNWO01000003.1"/>
</dbReference>
<dbReference type="Proteomes" id="UP000182983">
    <property type="component" value="Unassembled WGS sequence"/>
</dbReference>
<dbReference type="OrthoDB" id="9816265at2"/>
<evidence type="ECO:0000313" key="4">
    <source>
        <dbReference type="Proteomes" id="UP000182983"/>
    </source>
</evidence>
<feature type="domain" description="Methyl-accepting transducer" evidence="2">
    <location>
        <begin position="294"/>
        <end position="520"/>
    </location>
</feature>
<reference evidence="4" key="1">
    <citation type="submission" date="2016-10" db="EMBL/GenBank/DDBJ databases">
        <authorList>
            <person name="Varghese N."/>
            <person name="Submissions S."/>
        </authorList>
    </citation>
    <scope>NUCLEOTIDE SEQUENCE [LARGE SCALE GENOMIC DNA]</scope>
    <source>
        <strain evidence="4">DSM 13234</strain>
    </source>
</reference>
<dbReference type="EMBL" id="FNWO01000003">
    <property type="protein sequence ID" value="SEH30856.1"/>
    <property type="molecule type" value="Genomic_DNA"/>
</dbReference>
<keyword evidence="1" id="KW-0807">Transducer</keyword>
<dbReference type="PROSITE" id="PS50111">
    <property type="entry name" value="CHEMOTAXIS_TRANSDUC_2"/>
    <property type="match status" value="1"/>
</dbReference>
<dbReference type="SUPFAM" id="SSF58104">
    <property type="entry name" value="Methyl-accepting chemotaxis protein (MCP) signaling domain"/>
    <property type="match status" value="2"/>
</dbReference>
<dbReference type="Gene3D" id="1.10.287.950">
    <property type="entry name" value="Methyl-accepting chemotaxis protein"/>
    <property type="match status" value="2"/>
</dbReference>
<evidence type="ECO:0000313" key="3">
    <source>
        <dbReference type="EMBL" id="SEH30856.1"/>
    </source>
</evidence>
<sequence length="593" mass="63242">MDSVVAPTEPVALADILRGIDGLNADLGQLAAPNEAAFVTLGDALASARTTLSNGSGQFHALSEMLDSGDGNHAEEMIASARGDILSISAETRAIAASLCHLDQRTSAVAKPLATLAKIISEISALGINAKIHAAQVNAQGIDFTVFTKDIDRLQQLADDTIKRASGQLGSLSMAMASARQASDTFQRGDAIELESIGTRLGGQLTELAARRETVRRALPGIEQRTGTIAERVSRSISALQINDLTSQRLEHVRSALALMHGLTTPPSGKESDWLYTLDDERKRRIFAAVCTLQAQQMERAVADFSQAIRDLKSNLTALGAEASTILAEAQTLFGGDDGDNSFIEAVATDIERAAVLLDNYCQADERVRMLIHQVSEVFGLIAKDLSALRSIDADLRIMGLNATLKCTRLGSSGHALGVVAQELRACSRRTEEISRLIATAIDAATDEAQALAERSEREHATAAALAANIAESTRAMRTISSLLDRTLNDLMTACDRVSRLLTEATGSFDLEQSLEKGIGALVLRLTDLGRQAAPDGVDPALVREDIQRMLGQHYTMSSERIIHDIFADGDALSAPPPATAASGDSDIDDFFF</sequence>
<organism evidence="3 4">
    <name type="scientific">Magnetospirillum fulvum</name>
    <name type="common">Rhodospirillum fulvum</name>
    <dbReference type="NCBI Taxonomy" id="1082"/>
    <lineage>
        <taxon>Bacteria</taxon>
        <taxon>Pseudomonadati</taxon>
        <taxon>Pseudomonadota</taxon>
        <taxon>Alphaproteobacteria</taxon>
        <taxon>Rhodospirillales</taxon>
        <taxon>Rhodospirillaceae</taxon>
        <taxon>Magnetospirillum</taxon>
    </lineage>
</organism>
<keyword evidence="4" id="KW-1185">Reference proteome</keyword>
<dbReference type="AlphaFoldDB" id="A0A1H6H602"/>
<accession>A0A1H6H602</accession>